<feature type="chain" id="PRO_5006059164" description="L-type lectin-like domain-containing protein" evidence="7">
    <location>
        <begin position="23"/>
        <end position="415"/>
    </location>
</feature>
<dbReference type="OrthoDB" id="270293at2759"/>
<dbReference type="InterPro" id="IPR013320">
    <property type="entry name" value="ConA-like_dom_sf"/>
</dbReference>
<dbReference type="InterPro" id="IPR005052">
    <property type="entry name" value="Lectin_leg"/>
</dbReference>
<evidence type="ECO:0000256" key="6">
    <source>
        <dbReference type="SAM" id="Phobius"/>
    </source>
</evidence>
<keyword evidence="3 7" id="KW-0732">Signal</keyword>
<dbReference type="GO" id="GO:0005793">
    <property type="term" value="C:endoplasmic reticulum-Golgi intermediate compartment"/>
    <property type="evidence" value="ECO:0007669"/>
    <property type="project" value="TreeGrafter"/>
</dbReference>
<dbReference type="PANTHER" id="PTHR12223:SF28">
    <property type="entry name" value="LECTIN, MANNOSE BINDING 1 LIKE"/>
    <property type="match status" value="1"/>
</dbReference>
<evidence type="ECO:0000259" key="8">
    <source>
        <dbReference type="PROSITE" id="PS51328"/>
    </source>
</evidence>
<reference evidence="10" key="1">
    <citation type="submission" date="2014-09" db="EMBL/GenBank/DDBJ databases">
        <authorList>
            <person name="Sharma Rahul"/>
            <person name="Thines Marco"/>
        </authorList>
    </citation>
    <scope>NUCLEOTIDE SEQUENCE [LARGE SCALE GENOMIC DNA]</scope>
</reference>
<evidence type="ECO:0000256" key="5">
    <source>
        <dbReference type="ARBA" id="ARBA00023136"/>
    </source>
</evidence>
<dbReference type="CDD" id="cd07308">
    <property type="entry name" value="lectin_leg-like"/>
    <property type="match status" value="1"/>
</dbReference>
<keyword evidence="4 6" id="KW-1133">Transmembrane helix</keyword>
<comment type="subcellular location">
    <subcellularLocation>
        <location evidence="1">Membrane</location>
        <topology evidence="1">Single-pass type I membrane protein</topology>
    </subcellularLocation>
</comment>
<dbReference type="PROSITE" id="PS51328">
    <property type="entry name" value="L_LECTIN_LIKE"/>
    <property type="match status" value="1"/>
</dbReference>
<dbReference type="SUPFAM" id="SSF49899">
    <property type="entry name" value="Concanavalin A-like lectins/glucanases"/>
    <property type="match status" value="1"/>
</dbReference>
<dbReference type="InterPro" id="IPR051136">
    <property type="entry name" value="Intracellular_Lectin-GPT"/>
</dbReference>
<sequence>MFCRIASLQFSVVLCSLAAVSAMRLDTLSFKQPYEIVDSKGDRQISDNFVVGGTTEVMKNFIRLTPDRQSKRGHIWSKSMINRNEFSTVVTYRIHGQGKKWFGDGIGLWFTLEPQWKNGENHGFTDAYTGFGIVLDTFHNVEHRGGHKDVTIQINDGTKRIDDHNDEDKIGCDAAFRYHSSSATFDPVFSSSRIRIMIKGNALEVQMDLNNTSTWNDCYKGNLPFQSDWLNHATFGISASTGALADNHDILQVQSFDSVDDDGLEFADRDTEMHNYSKNFMTLLDDDHMCDQSCKVTILEKFVSNFQIETEHWLEMLREQTENTINKLKEKERLNHKKIQQLTDRMTTMMENKIGQKMADVRSNVNNQIAAEIEGELLVASSSWRLPFFIMLVSIAIGVGVAYQKYRKLVKSHLF</sequence>
<evidence type="ECO:0000256" key="2">
    <source>
        <dbReference type="ARBA" id="ARBA00022692"/>
    </source>
</evidence>
<feature type="signal peptide" evidence="7">
    <location>
        <begin position="1"/>
        <end position="22"/>
    </location>
</feature>
<dbReference type="GeneID" id="36401887"/>
<dbReference type="GO" id="GO:0006888">
    <property type="term" value="P:endoplasmic reticulum to Golgi vesicle-mediated transport"/>
    <property type="evidence" value="ECO:0007669"/>
    <property type="project" value="TreeGrafter"/>
</dbReference>
<keyword evidence="10" id="KW-1185">Reference proteome</keyword>
<evidence type="ECO:0000313" key="10">
    <source>
        <dbReference type="Proteomes" id="UP000054928"/>
    </source>
</evidence>
<evidence type="ECO:0000256" key="1">
    <source>
        <dbReference type="ARBA" id="ARBA00004479"/>
    </source>
</evidence>
<feature type="transmembrane region" description="Helical" evidence="6">
    <location>
        <begin position="384"/>
        <end position="403"/>
    </location>
</feature>
<dbReference type="GO" id="GO:0005789">
    <property type="term" value="C:endoplasmic reticulum membrane"/>
    <property type="evidence" value="ECO:0007669"/>
    <property type="project" value="TreeGrafter"/>
</dbReference>
<name>A0A0P1B3X4_PLAHL</name>
<dbReference type="Gene3D" id="2.60.120.200">
    <property type="match status" value="1"/>
</dbReference>
<dbReference type="GO" id="GO:0005537">
    <property type="term" value="F:D-mannose binding"/>
    <property type="evidence" value="ECO:0007669"/>
    <property type="project" value="TreeGrafter"/>
</dbReference>
<evidence type="ECO:0000313" key="9">
    <source>
        <dbReference type="EMBL" id="CEG49042.1"/>
    </source>
</evidence>
<dbReference type="STRING" id="4781.A0A0P1B3X4"/>
<keyword evidence="2 6" id="KW-0812">Transmembrane</keyword>
<evidence type="ECO:0000256" key="7">
    <source>
        <dbReference type="SAM" id="SignalP"/>
    </source>
</evidence>
<keyword evidence="5 6" id="KW-0472">Membrane</keyword>
<dbReference type="AlphaFoldDB" id="A0A0P1B3X4"/>
<organism evidence="9 10">
    <name type="scientific">Plasmopara halstedii</name>
    <name type="common">Downy mildew of sunflower</name>
    <dbReference type="NCBI Taxonomy" id="4781"/>
    <lineage>
        <taxon>Eukaryota</taxon>
        <taxon>Sar</taxon>
        <taxon>Stramenopiles</taxon>
        <taxon>Oomycota</taxon>
        <taxon>Peronosporomycetes</taxon>
        <taxon>Peronosporales</taxon>
        <taxon>Peronosporaceae</taxon>
        <taxon>Plasmopara</taxon>
    </lineage>
</organism>
<dbReference type="GO" id="GO:0030134">
    <property type="term" value="C:COPII-coated ER to Golgi transport vesicle"/>
    <property type="evidence" value="ECO:0007669"/>
    <property type="project" value="TreeGrafter"/>
</dbReference>
<accession>A0A0P1B3X4</accession>
<dbReference type="PANTHER" id="PTHR12223">
    <property type="entry name" value="VESICULAR MANNOSE-BINDING LECTIN"/>
    <property type="match status" value="1"/>
</dbReference>
<protein>
    <recommendedName>
        <fullName evidence="8">L-type lectin-like domain-containing protein</fullName>
    </recommendedName>
</protein>
<feature type="domain" description="L-type lectin-like" evidence="8">
    <location>
        <begin position="22"/>
        <end position="258"/>
    </location>
</feature>
<dbReference type="EMBL" id="CCYD01003042">
    <property type="protein sequence ID" value="CEG49042.1"/>
    <property type="molecule type" value="Genomic_DNA"/>
</dbReference>
<proteinExistence type="predicted"/>
<evidence type="ECO:0000256" key="3">
    <source>
        <dbReference type="ARBA" id="ARBA00022729"/>
    </source>
</evidence>
<evidence type="ECO:0000256" key="4">
    <source>
        <dbReference type="ARBA" id="ARBA00022989"/>
    </source>
</evidence>
<dbReference type="OMA" id="VMQFRIS"/>
<dbReference type="Proteomes" id="UP000054928">
    <property type="component" value="Unassembled WGS sequence"/>
</dbReference>
<dbReference type="Pfam" id="PF03388">
    <property type="entry name" value="Lectin_leg-like"/>
    <property type="match status" value="1"/>
</dbReference>
<dbReference type="GO" id="GO:0000139">
    <property type="term" value="C:Golgi membrane"/>
    <property type="evidence" value="ECO:0007669"/>
    <property type="project" value="TreeGrafter"/>
</dbReference>
<dbReference type="RefSeq" id="XP_024585411.1">
    <property type="nucleotide sequence ID" value="XM_024720187.1"/>
</dbReference>